<evidence type="ECO:0000313" key="2">
    <source>
        <dbReference type="Proteomes" id="UP000031599"/>
    </source>
</evidence>
<dbReference type="Proteomes" id="UP000031599">
    <property type="component" value="Unassembled WGS sequence"/>
</dbReference>
<reference evidence="1 2" key="1">
    <citation type="submission" date="2014-12" db="EMBL/GenBank/DDBJ databases">
        <title>Genome assembly of Enhygromyxa salina DSM 15201.</title>
        <authorList>
            <person name="Sharma G."/>
            <person name="Subramanian S."/>
        </authorList>
    </citation>
    <scope>NUCLEOTIDE SEQUENCE [LARGE SCALE GENOMIC DNA]</scope>
    <source>
        <strain evidence="1 2">DSM 15201</strain>
    </source>
</reference>
<gene>
    <name evidence="1" type="ORF">DB30_07470</name>
</gene>
<proteinExistence type="predicted"/>
<dbReference type="AlphaFoldDB" id="A0A0C2D145"/>
<comment type="caution">
    <text evidence="1">The sequence shown here is derived from an EMBL/GenBank/DDBJ whole genome shotgun (WGS) entry which is preliminary data.</text>
</comment>
<organism evidence="1 2">
    <name type="scientific">Enhygromyxa salina</name>
    <dbReference type="NCBI Taxonomy" id="215803"/>
    <lineage>
        <taxon>Bacteria</taxon>
        <taxon>Pseudomonadati</taxon>
        <taxon>Myxococcota</taxon>
        <taxon>Polyangia</taxon>
        <taxon>Nannocystales</taxon>
        <taxon>Nannocystaceae</taxon>
        <taxon>Enhygromyxa</taxon>
    </lineage>
</organism>
<name>A0A0C2D145_9BACT</name>
<protein>
    <submittedName>
        <fullName evidence="1">Uncharacterized protein</fullName>
    </submittedName>
</protein>
<evidence type="ECO:0000313" key="1">
    <source>
        <dbReference type="EMBL" id="KIG13867.1"/>
    </source>
</evidence>
<sequence length="132" mass="13919">MEAEATFELDESSYRINRHIGGGAGVACAGDAVQADGVLSFADSDGVTFVSIPITVERTNDQPVYQVQTQLSPISVFSSGLTELVEVSETSIRGLINWGLEGESLHATFEYTGQTIGPSGGQGFIVSVAKFE</sequence>
<dbReference type="EMBL" id="JMCC02000086">
    <property type="protein sequence ID" value="KIG13867.1"/>
    <property type="molecule type" value="Genomic_DNA"/>
</dbReference>
<accession>A0A0C2D145</accession>